<evidence type="ECO:0000313" key="1">
    <source>
        <dbReference type="EMBL" id="GAG76771.1"/>
    </source>
</evidence>
<gene>
    <name evidence="1" type="ORF">S01H4_29143</name>
</gene>
<dbReference type="EMBL" id="BART01014742">
    <property type="protein sequence ID" value="GAG76771.1"/>
    <property type="molecule type" value="Genomic_DNA"/>
</dbReference>
<comment type="caution">
    <text evidence="1">The sequence shown here is derived from an EMBL/GenBank/DDBJ whole genome shotgun (WGS) entry which is preliminary data.</text>
</comment>
<reference evidence="1" key="1">
    <citation type="journal article" date="2014" name="Front. Microbiol.">
        <title>High frequency of phylogenetically diverse reductive dehalogenase-homologous genes in deep subseafloor sedimentary metagenomes.</title>
        <authorList>
            <person name="Kawai M."/>
            <person name="Futagami T."/>
            <person name="Toyoda A."/>
            <person name="Takaki Y."/>
            <person name="Nishi S."/>
            <person name="Hori S."/>
            <person name="Arai W."/>
            <person name="Tsubouchi T."/>
            <person name="Morono Y."/>
            <person name="Uchiyama I."/>
            <person name="Ito T."/>
            <person name="Fujiyama A."/>
            <person name="Inagaki F."/>
            <person name="Takami H."/>
        </authorList>
    </citation>
    <scope>NUCLEOTIDE SEQUENCE</scope>
    <source>
        <strain evidence="1">Expedition CK06-06</strain>
    </source>
</reference>
<organism evidence="1">
    <name type="scientific">marine sediment metagenome</name>
    <dbReference type="NCBI Taxonomy" id="412755"/>
    <lineage>
        <taxon>unclassified sequences</taxon>
        <taxon>metagenomes</taxon>
        <taxon>ecological metagenomes</taxon>
    </lineage>
</organism>
<protein>
    <submittedName>
        <fullName evidence="1">Uncharacterized protein</fullName>
    </submittedName>
</protein>
<name>X1BX86_9ZZZZ</name>
<sequence length="52" mass="6085">MRIINPEIIEVGADNYSNHLPEPPWWKVEALLNNLTNICPRVMEKEGLERLK</sequence>
<proteinExistence type="predicted"/>
<dbReference type="AlphaFoldDB" id="X1BX86"/>
<accession>X1BX86</accession>